<evidence type="ECO:0008006" key="4">
    <source>
        <dbReference type="Google" id="ProtNLM"/>
    </source>
</evidence>
<feature type="chain" id="PRO_5047201808" description="SH3 domain-containing protein" evidence="1">
    <location>
        <begin position="28"/>
        <end position="107"/>
    </location>
</feature>
<evidence type="ECO:0000313" key="3">
    <source>
        <dbReference type="Proteomes" id="UP001501442"/>
    </source>
</evidence>
<keyword evidence="1" id="KW-0732">Signal</keyword>
<protein>
    <recommendedName>
        <fullName evidence="4">SH3 domain-containing protein</fullName>
    </recommendedName>
</protein>
<feature type="signal peptide" evidence="1">
    <location>
        <begin position="1"/>
        <end position="27"/>
    </location>
</feature>
<dbReference type="EMBL" id="BAABHK010000003">
    <property type="protein sequence ID" value="GAA4624138.1"/>
    <property type="molecule type" value="Genomic_DNA"/>
</dbReference>
<name>A0ABP8U5J9_9ACTN</name>
<proteinExistence type="predicted"/>
<evidence type="ECO:0000313" key="2">
    <source>
        <dbReference type="EMBL" id="GAA4624138.1"/>
    </source>
</evidence>
<keyword evidence="3" id="KW-1185">Reference proteome</keyword>
<accession>A0ABP8U5J9</accession>
<comment type="caution">
    <text evidence="2">The sequence shown here is derived from an EMBL/GenBank/DDBJ whole genome shotgun (WGS) entry which is preliminary data.</text>
</comment>
<dbReference type="RefSeq" id="WP_345430705.1">
    <property type="nucleotide sequence ID" value="NZ_BAABHK010000003.1"/>
</dbReference>
<dbReference type="Proteomes" id="UP001501442">
    <property type="component" value="Unassembled WGS sequence"/>
</dbReference>
<reference evidence="3" key="1">
    <citation type="journal article" date="2019" name="Int. J. Syst. Evol. Microbiol.">
        <title>The Global Catalogue of Microorganisms (GCM) 10K type strain sequencing project: providing services to taxonomists for standard genome sequencing and annotation.</title>
        <authorList>
            <consortium name="The Broad Institute Genomics Platform"/>
            <consortium name="The Broad Institute Genome Sequencing Center for Infectious Disease"/>
            <person name="Wu L."/>
            <person name="Ma J."/>
        </authorList>
    </citation>
    <scope>NUCLEOTIDE SEQUENCE [LARGE SCALE GENOMIC DNA]</scope>
    <source>
        <strain evidence="3">JCM 17939</strain>
    </source>
</reference>
<gene>
    <name evidence="2" type="ORF">GCM10023196_023110</name>
</gene>
<evidence type="ECO:0000256" key="1">
    <source>
        <dbReference type="SAM" id="SignalP"/>
    </source>
</evidence>
<organism evidence="2 3">
    <name type="scientific">Actinoallomurus vinaceus</name>
    <dbReference type="NCBI Taxonomy" id="1080074"/>
    <lineage>
        <taxon>Bacteria</taxon>
        <taxon>Bacillati</taxon>
        <taxon>Actinomycetota</taxon>
        <taxon>Actinomycetes</taxon>
        <taxon>Streptosporangiales</taxon>
        <taxon>Thermomonosporaceae</taxon>
        <taxon>Actinoallomurus</taxon>
    </lineage>
</organism>
<sequence>MKKILVTSAALTLLAVAGLVSPGPASAAQAGSAASCELLRAKENLKIRKSPTDGTALGLMLQGATACSQDFKAGTTYTACGATDNHYTKLTSRGITGWVVDTCLVIA</sequence>